<comment type="caution">
    <text evidence="1">The sequence shown here is derived from an EMBL/GenBank/DDBJ whole genome shotgun (WGS) entry which is preliminary data.</text>
</comment>
<dbReference type="Proteomes" id="UP001501166">
    <property type="component" value="Unassembled WGS sequence"/>
</dbReference>
<dbReference type="RefSeq" id="WP_343754612.1">
    <property type="nucleotide sequence ID" value="NZ_BAAACW010000066.1"/>
</dbReference>
<evidence type="ECO:0000313" key="2">
    <source>
        <dbReference type="Proteomes" id="UP001501166"/>
    </source>
</evidence>
<protein>
    <submittedName>
        <fullName evidence="1">Uncharacterized protein</fullName>
    </submittedName>
</protein>
<name>A0ABN0XBL8_9LACT</name>
<reference evidence="1 2" key="1">
    <citation type="journal article" date="2019" name="Int. J. Syst. Evol. Microbiol.">
        <title>The Global Catalogue of Microorganisms (GCM) 10K type strain sequencing project: providing services to taxonomists for standard genome sequencing and annotation.</title>
        <authorList>
            <consortium name="The Broad Institute Genomics Platform"/>
            <consortium name="The Broad Institute Genome Sequencing Center for Infectious Disease"/>
            <person name="Wu L."/>
            <person name="Ma J."/>
        </authorList>
    </citation>
    <scope>NUCLEOTIDE SEQUENCE [LARGE SCALE GENOMIC DNA]</scope>
    <source>
        <strain evidence="1 2">JCM 12662</strain>
    </source>
</reference>
<keyword evidence="2" id="KW-1185">Reference proteome</keyword>
<dbReference type="EMBL" id="BAAACW010000066">
    <property type="protein sequence ID" value="GAA0360192.1"/>
    <property type="molecule type" value="Genomic_DNA"/>
</dbReference>
<proteinExistence type="predicted"/>
<sequence length="74" mass="8369">MLFTDVIDQTLKDKKPTQLLIVMTGIKKEVIEEGVGKHGYEAILLNPSLLNITEEEKERLVTARDLGDLDLPFM</sequence>
<gene>
    <name evidence="1" type="ORF">GCM10008932_10950</name>
</gene>
<accession>A0ABN0XBL8</accession>
<organism evidence="1 2">
    <name type="scientific">Alkalibacterium iburiense</name>
    <dbReference type="NCBI Taxonomy" id="290589"/>
    <lineage>
        <taxon>Bacteria</taxon>
        <taxon>Bacillati</taxon>
        <taxon>Bacillota</taxon>
        <taxon>Bacilli</taxon>
        <taxon>Lactobacillales</taxon>
        <taxon>Carnobacteriaceae</taxon>
        <taxon>Alkalibacterium</taxon>
    </lineage>
</organism>
<evidence type="ECO:0000313" key="1">
    <source>
        <dbReference type="EMBL" id="GAA0360192.1"/>
    </source>
</evidence>